<dbReference type="EMBL" id="JACRYT010000037">
    <property type="protein sequence ID" value="MBC6681371.1"/>
    <property type="molecule type" value="Genomic_DNA"/>
</dbReference>
<gene>
    <name evidence="1" type="ORF">H9L42_16290</name>
</gene>
<protein>
    <submittedName>
        <fullName evidence="1">DUF2313 domain-containing protein</fullName>
    </submittedName>
</protein>
<organism evidence="1 2">
    <name type="scientific">Zhenpiania hominis</name>
    <dbReference type="NCBI Taxonomy" id="2763644"/>
    <lineage>
        <taxon>Bacteria</taxon>
        <taxon>Bacillati</taxon>
        <taxon>Bacillota</taxon>
        <taxon>Clostridia</taxon>
        <taxon>Peptostreptococcales</taxon>
        <taxon>Anaerovoracaceae</taxon>
        <taxon>Zhenpiania</taxon>
    </lineage>
</organism>
<proteinExistence type="predicted"/>
<dbReference type="Proteomes" id="UP000602647">
    <property type="component" value="Unassembled WGS sequence"/>
</dbReference>
<accession>A0A923SS49</accession>
<dbReference type="Pfam" id="PF10076">
    <property type="entry name" value="Phage_Mu_Gp48"/>
    <property type="match status" value="1"/>
</dbReference>
<dbReference type="RefSeq" id="WP_187304463.1">
    <property type="nucleotide sequence ID" value="NZ_JACRYT010000037.1"/>
</dbReference>
<sequence>MLLEIRYPDAVLHIEDVRLSIEAGDKAGESFERAMDEVDNNIAVCTSEESGIARREKILGIQPLDTATLEERRLEVLLKWFSVPPYTERALRRKLDTVLGEGNYILTIDLDAKTISCRIHWRQVPYGIRMQKSITDMFEEMIPLDYLIGVALYDYFESNHILYTAGAVSMKRNYQIPMSVISKDYDMQETTYHGSSLCSRIKQPIKEG</sequence>
<dbReference type="InterPro" id="IPR018755">
    <property type="entry name" value="Phage_Mu_Gp48"/>
</dbReference>
<evidence type="ECO:0000313" key="2">
    <source>
        <dbReference type="Proteomes" id="UP000602647"/>
    </source>
</evidence>
<comment type="caution">
    <text evidence="1">The sequence shown here is derived from an EMBL/GenBank/DDBJ whole genome shotgun (WGS) entry which is preliminary data.</text>
</comment>
<dbReference type="AlphaFoldDB" id="A0A923SS49"/>
<reference evidence="1" key="1">
    <citation type="submission" date="2020-08" db="EMBL/GenBank/DDBJ databases">
        <title>Genome public.</title>
        <authorList>
            <person name="Liu C."/>
            <person name="Sun Q."/>
        </authorList>
    </citation>
    <scope>NUCLEOTIDE SEQUENCE</scope>
    <source>
        <strain evidence="1">BX12</strain>
    </source>
</reference>
<evidence type="ECO:0000313" key="1">
    <source>
        <dbReference type="EMBL" id="MBC6681371.1"/>
    </source>
</evidence>
<keyword evidence="2" id="KW-1185">Reference proteome</keyword>
<name>A0A923SS49_9FIRM</name>